<dbReference type="Proteomes" id="UP000572754">
    <property type="component" value="Unassembled WGS sequence"/>
</dbReference>
<name>A0A8H5X8T8_FUSCI</name>
<dbReference type="PANTHER" id="PTHR43591:SF10">
    <property type="entry name" value="ABC TRANSMEMBRANE TYPE-1 DOMAIN-CONTAINING PROTEIN-RELATED"/>
    <property type="match status" value="1"/>
</dbReference>
<dbReference type="InterPro" id="IPR029063">
    <property type="entry name" value="SAM-dependent_MTases_sf"/>
</dbReference>
<reference evidence="2 3" key="2">
    <citation type="submission" date="2020-05" db="EMBL/GenBank/DDBJ databases">
        <title>Identification and distribution of gene clusters putatively required for synthesis of sphingolipid metabolism inhibitors in phylogenetically diverse species of the filamentous fungus Fusarium.</title>
        <authorList>
            <person name="Kim H.-S."/>
            <person name="Busman M."/>
            <person name="Brown D.W."/>
            <person name="Divon H."/>
            <person name="Uhlig S."/>
            <person name="Proctor R.H."/>
        </authorList>
    </citation>
    <scope>NUCLEOTIDE SEQUENCE [LARGE SCALE GENOMIC DNA]</scope>
    <source>
        <strain evidence="2 3">NRRL 25331</strain>
    </source>
</reference>
<dbReference type="AlphaFoldDB" id="A0A8H5X8T8"/>
<sequence length="344" mass="39090">MSDSPRSESSTASVSASILEYRRSQGRTYHSDKFTANYFFPNDDQQVESMDLTHHYLTLLLDGELFLAPLKIDSTQRVLDVGTGSGEFSSVPLWFPTNSVAGIWAIEFADRYPNTEVVGTDLSPCQPQWVPPNLHFEIDDATQPWTWKDDYFSFIHIRYLFGAIKDWNSLFSEAYRCCAPGGWVQSGEADVTFRSDDGTTELEPVFKTYQKLFGDGSQILGNPFFVHDLQLKAFEEAGFTDVETVDYKVCFSELDYSLIDMIFEFPIGGWPRDPKLAEVGRFVKATLENDLEGYTLMMWQDVCQWPKEEYQVFLMSLRKAIRNPKTTKKTAKVSSAGGQTTGQE</sequence>
<dbReference type="PANTHER" id="PTHR43591">
    <property type="entry name" value="METHYLTRANSFERASE"/>
    <property type="match status" value="1"/>
</dbReference>
<accession>A0A8H5X8T8</accession>
<comment type="caution">
    <text evidence="2">The sequence shown here is derived from an EMBL/GenBank/DDBJ whole genome shotgun (WGS) entry which is preliminary data.</text>
</comment>
<dbReference type="Pfam" id="PF13489">
    <property type="entry name" value="Methyltransf_23"/>
    <property type="match status" value="1"/>
</dbReference>
<gene>
    <name evidence="2" type="ORF">FCIRC_3537</name>
</gene>
<comment type="similarity">
    <text evidence="1">Belongs to the methyltransferase superfamily. LaeA methyltransferase family.</text>
</comment>
<proteinExistence type="inferred from homology"/>
<dbReference type="Gene3D" id="3.40.50.150">
    <property type="entry name" value="Vaccinia Virus protein VP39"/>
    <property type="match status" value="1"/>
</dbReference>
<organism evidence="2 3">
    <name type="scientific">Fusarium circinatum</name>
    <name type="common">Pitch canker fungus</name>
    <name type="synonym">Gibberella circinata</name>
    <dbReference type="NCBI Taxonomy" id="48490"/>
    <lineage>
        <taxon>Eukaryota</taxon>
        <taxon>Fungi</taxon>
        <taxon>Dikarya</taxon>
        <taxon>Ascomycota</taxon>
        <taxon>Pezizomycotina</taxon>
        <taxon>Sordariomycetes</taxon>
        <taxon>Hypocreomycetidae</taxon>
        <taxon>Hypocreales</taxon>
        <taxon>Nectriaceae</taxon>
        <taxon>Fusarium</taxon>
        <taxon>Fusarium fujikuroi species complex</taxon>
    </lineage>
</organism>
<dbReference type="SUPFAM" id="SSF53335">
    <property type="entry name" value="S-adenosyl-L-methionine-dependent methyltransferases"/>
    <property type="match status" value="1"/>
</dbReference>
<dbReference type="CDD" id="cd02440">
    <property type="entry name" value="AdoMet_MTases"/>
    <property type="match status" value="1"/>
</dbReference>
<protein>
    <submittedName>
        <fullName evidence="2">TAM domain-containing protein</fullName>
    </submittedName>
</protein>
<evidence type="ECO:0000313" key="3">
    <source>
        <dbReference type="Proteomes" id="UP000572754"/>
    </source>
</evidence>
<reference evidence="3" key="1">
    <citation type="journal article" date="2020" name="BMC Genomics">
        <title>Correction to: Identification and distribution of gene clusters required for synthesis of sphingolipid metabolism inhibitors in diverse species of the filamentous fungus Fusarium.</title>
        <authorList>
            <person name="Kim H.S."/>
            <person name="Lohmar J.M."/>
            <person name="Busman M."/>
            <person name="Brown D.W."/>
            <person name="Naumann T.A."/>
            <person name="Divon H.H."/>
            <person name="Lysoe E."/>
            <person name="Uhlig S."/>
            <person name="Proctor R.H."/>
        </authorList>
    </citation>
    <scope>NUCLEOTIDE SEQUENCE [LARGE SCALE GENOMIC DNA]</scope>
    <source>
        <strain evidence="3">NRRL 25331</strain>
    </source>
</reference>
<dbReference type="EMBL" id="JAAQPE010000114">
    <property type="protein sequence ID" value="KAF5685234.1"/>
    <property type="molecule type" value="Genomic_DNA"/>
</dbReference>
<keyword evidence="3" id="KW-1185">Reference proteome</keyword>
<dbReference type="GO" id="GO:0008168">
    <property type="term" value="F:methyltransferase activity"/>
    <property type="evidence" value="ECO:0007669"/>
    <property type="project" value="TreeGrafter"/>
</dbReference>
<evidence type="ECO:0000313" key="2">
    <source>
        <dbReference type="EMBL" id="KAF5685234.1"/>
    </source>
</evidence>
<evidence type="ECO:0000256" key="1">
    <source>
        <dbReference type="ARBA" id="ARBA00038158"/>
    </source>
</evidence>